<evidence type="ECO:0000313" key="1">
    <source>
        <dbReference type="EMBL" id="KKO76622.1"/>
    </source>
</evidence>
<sequence length="74" mass="9101">MILFVIYIDFIYFCIKIEKIMHLFLNFYKLSAEMFNLFKINIKACKKVSFVEETKIYFLTKYRFKIKVLLIILN</sequence>
<dbReference type="GeneID" id="36318525"/>
<comment type="caution">
    <text evidence="1">The sequence shown here is derived from an EMBL/GenBank/DDBJ whole genome shotgun (WGS) entry which is preliminary data.</text>
</comment>
<accession>A0A0F9YW19</accession>
<evidence type="ECO:0000313" key="2">
    <source>
        <dbReference type="Proteomes" id="UP000034350"/>
    </source>
</evidence>
<dbReference type="Proteomes" id="UP000034350">
    <property type="component" value="Unassembled WGS sequence"/>
</dbReference>
<dbReference type="VEuPathDB" id="MicrosporidiaDB:AAJ76_100019597"/>
<dbReference type="EMBL" id="JPQZ01000001">
    <property type="protein sequence ID" value="KKO76622.1"/>
    <property type="molecule type" value="Genomic_DNA"/>
</dbReference>
<dbReference type="RefSeq" id="XP_024332364.1">
    <property type="nucleotide sequence ID" value="XM_024473629.1"/>
</dbReference>
<keyword evidence="2" id="KW-1185">Reference proteome</keyword>
<gene>
    <name evidence="1" type="ORF">AAJ76_100019597</name>
</gene>
<dbReference type="AlphaFoldDB" id="A0A0F9YW19"/>
<protein>
    <submittedName>
        <fullName evidence="1">Uncharacterized protein</fullName>
    </submittedName>
</protein>
<name>A0A0F9YW19_9MICR</name>
<reference evidence="1 2" key="1">
    <citation type="journal article" date="2015" name="Environ. Microbiol.">
        <title>Genome analyses suggest the presence of polyploidy and recent human-driven expansions in eight global populations of the honeybee pathogen Nosema ceranae.</title>
        <authorList>
            <person name="Pelin A."/>
            <person name="Selman M."/>
            <person name="Aris-Brosou S."/>
            <person name="Farinelli L."/>
            <person name="Corradi N."/>
        </authorList>
    </citation>
    <scope>NUCLEOTIDE SEQUENCE [LARGE SCALE GENOMIC DNA]</scope>
    <source>
        <strain evidence="1 2">PA08 1199</strain>
    </source>
</reference>
<proteinExistence type="predicted"/>
<organism evidence="1 2">
    <name type="scientific">Vairimorpha ceranae</name>
    <dbReference type="NCBI Taxonomy" id="40302"/>
    <lineage>
        <taxon>Eukaryota</taxon>
        <taxon>Fungi</taxon>
        <taxon>Fungi incertae sedis</taxon>
        <taxon>Microsporidia</taxon>
        <taxon>Nosematidae</taxon>
        <taxon>Vairimorpha</taxon>
    </lineage>
</organism>